<name>A0A6J4IB26_9ACTN</name>
<dbReference type="SMART" id="SM00937">
    <property type="entry name" value="PCRF"/>
    <property type="match status" value="1"/>
</dbReference>
<keyword evidence="3 7" id="KW-0488">Methylation</keyword>
<feature type="domain" description="Prokaryotic-type class I peptide chain release factors" evidence="8">
    <location>
        <begin position="225"/>
        <end position="241"/>
    </location>
</feature>
<dbReference type="PANTHER" id="PTHR43804:SF7">
    <property type="entry name" value="LD18447P"/>
    <property type="match status" value="1"/>
</dbReference>
<organism evidence="9">
    <name type="scientific">uncultured Acidimicrobiales bacterium</name>
    <dbReference type="NCBI Taxonomy" id="310071"/>
    <lineage>
        <taxon>Bacteria</taxon>
        <taxon>Bacillati</taxon>
        <taxon>Actinomycetota</taxon>
        <taxon>Acidimicrobiia</taxon>
        <taxon>Acidimicrobiales</taxon>
        <taxon>environmental samples</taxon>
    </lineage>
</organism>
<dbReference type="HAMAP" id="MF_00093">
    <property type="entry name" value="Rel_fac_1"/>
    <property type="match status" value="1"/>
</dbReference>
<dbReference type="Pfam" id="PF00472">
    <property type="entry name" value="RF-1"/>
    <property type="match status" value="1"/>
</dbReference>
<keyword evidence="4 7" id="KW-0963">Cytoplasm</keyword>
<comment type="PTM">
    <text evidence="7">Methylated by PrmC. Methylation increases the termination efficiency of RF1.</text>
</comment>
<evidence type="ECO:0000256" key="2">
    <source>
        <dbReference type="ARBA" id="ARBA00010835"/>
    </source>
</evidence>
<evidence type="ECO:0000256" key="3">
    <source>
        <dbReference type="ARBA" id="ARBA00022481"/>
    </source>
</evidence>
<dbReference type="FunFam" id="3.30.160.20:FF:000004">
    <property type="entry name" value="Peptide chain release factor 1"/>
    <property type="match status" value="1"/>
</dbReference>
<feature type="modified residue" description="N5-methylglutamine" evidence="7">
    <location>
        <position position="232"/>
    </location>
</feature>
<dbReference type="InterPro" id="IPR045853">
    <property type="entry name" value="Pep_chain_release_fac_I_sf"/>
</dbReference>
<evidence type="ECO:0000256" key="4">
    <source>
        <dbReference type="ARBA" id="ARBA00022490"/>
    </source>
</evidence>
<dbReference type="PROSITE" id="PS00745">
    <property type="entry name" value="RF_PROK_I"/>
    <property type="match status" value="1"/>
</dbReference>
<dbReference type="Gene3D" id="3.30.160.20">
    <property type="match status" value="1"/>
</dbReference>
<keyword evidence="5 7" id="KW-0648">Protein biosynthesis</keyword>
<dbReference type="NCBIfam" id="TIGR00019">
    <property type="entry name" value="prfA"/>
    <property type="match status" value="1"/>
</dbReference>
<evidence type="ECO:0000256" key="1">
    <source>
        <dbReference type="ARBA" id="ARBA00002986"/>
    </source>
</evidence>
<evidence type="ECO:0000259" key="8">
    <source>
        <dbReference type="PROSITE" id="PS00745"/>
    </source>
</evidence>
<evidence type="ECO:0000256" key="5">
    <source>
        <dbReference type="ARBA" id="ARBA00022917"/>
    </source>
</evidence>
<dbReference type="Pfam" id="PF03462">
    <property type="entry name" value="PCRF"/>
    <property type="match status" value="1"/>
</dbReference>
<accession>A0A6J4IB26</accession>
<proteinExistence type="inferred from homology"/>
<dbReference type="Gene3D" id="6.10.140.1950">
    <property type="match status" value="1"/>
</dbReference>
<gene>
    <name evidence="7" type="primary">prfA</name>
    <name evidence="9" type="ORF">AVDCRST_MAG20-2155</name>
</gene>
<comment type="function">
    <text evidence="1 7">Peptide chain release factor 1 directs the termination of translation in response to the peptide chain termination codons UAG and UAA.</text>
</comment>
<evidence type="ECO:0000256" key="7">
    <source>
        <dbReference type="HAMAP-Rule" id="MF_00093"/>
    </source>
</evidence>
<dbReference type="InterPro" id="IPR005139">
    <property type="entry name" value="PCRF"/>
</dbReference>
<dbReference type="Gene3D" id="3.30.70.1660">
    <property type="match status" value="1"/>
</dbReference>
<dbReference type="InterPro" id="IPR004373">
    <property type="entry name" value="RF-1"/>
</dbReference>
<dbReference type="EMBL" id="CADCSY010000092">
    <property type="protein sequence ID" value="CAA9247189.1"/>
    <property type="molecule type" value="Genomic_DNA"/>
</dbReference>
<dbReference type="SUPFAM" id="SSF75620">
    <property type="entry name" value="Release factor"/>
    <property type="match status" value="1"/>
</dbReference>
<sequence>MFDRLSAFEDELEVVEARLSDPDVLGDQTLLRELSMRHKELVPVVAASRAHRQAAADLATAREMLPDLTGDDRDMVRAEIDGAEAAIGRLEEELRLLLLPKDPNAGRNVIIEIRGAEGGEEANLFAKDLYEMYVAYASRAGWKHELLSSAPTERGGLSEVTAVFKGDGAWLHLKHEGGVHRVQRVPVTESQGRVHTSSATVTVLPEAEEVEFHIDPNDLQVDVYRSSGPGGQSVNTTDSAVRITHKPTGVVVSMQDEKSQIQNRAKALQVLRSRLLAAEQERQQAELSGQRKAQVGGGGRSEKIRTYNFKENRVSDHRIGFTAYNLDKVLAGELDAVVDALLQDERARQLEGEPEA</sequence>
<reference evidence="9" key="1">
    <citation type="submission" date="2020-02" db="EMBL/GenBank/DDBJ databases">
        <authorList>
            <person name="Meier V. D."/>
        </authorList>
    </citation>
    <scope>NUCLEOTIDE SEQUENCE</scope>
    <source>
        <strain evidence="9">AVDCRST_MAG20</strain>
    </source>
</reference>
<dbReference type="NCBIfam" id="NF001859">
    <property type="entry name" value="PRK00591.1"/>
    <property type="match status" value="1"/>
</dbReference>
<dbReference type="InterPro" id="IPR050057">
    <property type="entry name" value="Prokaryotic/Mito_RF"/>
</dbReference>
<evidence type="ECO:0000256" key="6">
    <source>
        <dbReference type="ARBA" id="ARBA00050039"/>
    </source>
</evidence>
<evidence type="ECO:0000313" key="9">
    <source>
        <dbReference type="EMBL" id="CAA9247189.1"/>
    </source>
</evidence>
<comment type="similarity">
    <text evidence="2 7">Belongs to the prokaryotic/mitochondrial release factor family.</text>
</comment>
<dbReference type="GO" id="GO:0005737">
    <property type="term" value="C:cytoplasm"/>
    <property type="evidence" value="ECO:0007669"/>
    <property type="project" value="UniProtKB-SubCell"/>
</dbReference>
<protein>
    <recommendedName>
        <fullName evidence="6 7">Peptide chain release factor 1</fullName>
        <shortName evidence="7">RF-1</shortName>
    </recommendedName>
</protein>
<dbReference type="FunFam" id="3.30.70.1660:FF:000002">
    <property type="entry name" value="Peptide chain release factor 1"/>
    <property type="match status" value="1"/>
</dbReference>
<dbReference type="PANTHER" id="PTHR43804">
    <property type="entry name" value="LD18447P"/>
    <property type="match status" value="1"/>
</dbReference>
<dbReference type="GO" id="GO:0016149">
    <property type="term" value="F:translation release factor activity, codon specific"/>
    <property type="evidence" value="ECO:0007669"/>
    <property type="project" value="UniProtKB-UniRule"/>
</dbReference>
<dbReference type="AlphaFoldDB" id="A0A6J4IB26"/>
<dbReference type="InterPro" id="IPR000352">
    <property type="entry name" value="Pep_chain_release_fac_I"/>
</dbReference>
<comment type="subcellular location">
    <subcellularLocation>
        <location evidence="7">Cytoplasm</location>
    </subcellularLocation>
</comment>